<evidence type="ECO:0000313" key="3">
    <source>
        <dbReference type="Proteomes" id="UP001501207"/>
    </source>
</evidence>
<keyword evidence="3" id="KW-1185">Reference proteome</keyword>
<reference evidence="3" key="1">
    <citation type="journal article" date="2019" name="Int. J. Syst. Evol. Microbiol.">
        <title>The Global Catalogue of Microorganisms (GCM) 10K type strain sequencing project: providing services to taxonomists for standard genome sequencing and annotation.</title>
        <authorList>
            <consortium name="The Broad Institute Genomics Platform"/>
            <consortium name="The Broad Institute Genome Sequencing Center for Infectious Disease"/>
            <person name="Wu L."/>
            <person name="Ma J."/>
        </authorList>
    </citation>
    <scope>NUCLEOTIDE SEQUENCE [LARGE SCALE GENOMIC DNA]</scope>
    <source>
        <strain evidence="3">JCM 17664</strain>
    </source>
</reference>
<dbReference type="EMBL" id="BAABFN010000001">
    <property type="protein sequence ID" value="GAA4304485.1"/>
    <property type="molecule type" value="Genomic_DNA"/>
</dbReference>
<evidence type="ECO:0000313" key="2">
    <source>
        <dbReference type="EMBL" id="GAA4304485.1"/>
    </source>
</evidence>
<protein>
    <submittedName>
        <fullName evidence="2">Uncharacterized protein</fullName>
    </submittedName>
</protein>
<accession>A0ABP8FIS4</accession>
<name>A0ABP8FIS4_9BACT</name>
<sequence length="68" mass="7150">MLEGILGKLRGIGSGVHIETVLSAQLPDGLHTVWDGGMVKTGGFSKNEDPRTARTFMGAGDPEQRNAA</sequence>
<comment type="caution">
    <text evidence="2">The sequence shown here is derived from an EMBL/GenBank/DDBJ whole genome shotgun (WGS) entry which is preliminary data.</text>
</comment>
<gene>
    <name evidence="2" type="ORF">GCM10023143_08980</name>
</gene>
<organism evidence="2 3">
    <name type="scientific">Compostibacter hankyongensis</name>
    <dbReference type="NCBI Taxonomy" id="1007089"/>
    <lineage>
        <taxon>Bacteria</taxon>
        <taxon>Pseudomonadati</taxon>
        <taxon>Bacteroidota</taxon>
        <taxon>Chitinophagia</taxon>
        <taxon>Chitinophagales</taxon>
        <taxon>Chitinophagaceae</taxon>
        <taxon>Compostibacter</taxon>
    </lineage>
</organism>
<evidence type="ECO:0000256" key="1">
    <source>
        <dbReference type="SAM" id="MobiDB-lite"/>
    </source>
</evidence>
<proteinExistence type="predicted"/>
<feature type="region of interest" description="Disordered" evidence="1">
    <location>
        <begin position="41"/>
        <end position="68"/>
    </location>
</feature>
<dbReference type="Proteomes" id="UP001501207">
    <property type="component" value="Unassembled WGS sequence"/>
</dbReference>